<evidence type="ECO:0000256" key="5">
    <source>
        <dbReference type="ARBA" id="ARBA00023315"/>
    </source>
</evidence>
<organism evidence="7 8">
    <name type="scientific">Hymenobacter crusticola</name>
    <dbReference type="NCBI Taxonomy" id="1770526"/>
    <lineage>
        <taxon>Bacteria</taxon>
        <taxon>Pseudomonadati</taxon>
        <taxon>Bacteroidota</taxon>
        <taxon>Cytophagia</taxon>
        <taxon>Cytophagales</taxon>
        <taxon>Hymenobacteraceae</taxon>
        <taxon>Hymenobacter</taxon>
    </lineage>
</organism>
<name>A0A243WGX1_9BACT</name>
<evidence type="ECO:0000256" key="1">
    <source>
        <dbReference type="ARBA" id="ARBA00005189"/>
    </source>
</evidence>
<dbReference type="InterPro" id="IPR045746">
    <property type="entry name" value="ACT14924-like_Acyltransf_dom"/>
</dbReference>
<comment type="pathway">
    <text evidence="1">Lipid metabolism.</text>
</comment>
<comment type="caution">
    <text evidence="7">The sequence shown here is derived from an EMBL/GenBank/DDBJ whole genome shotgun (WGS) entry which is preliminary data.</text>
</comment>
<dbReference type="InterPro" id="IPR016181">
    <property type="entry name" value="Acyl_CoA_acyltransferase"/>
</dbReference>
<evidence type="ECO:0000313" key="8">
    <source>
        <dbReference type="Proteomes" id="UP000194873"/>
    </source>
</evidence>
<evidence type="ECO:0000259" key="6">
    <source>
        <dbReference type="Pfam" id="PF19576"/>
    </source>
</evidence>
<evidence type="ECO:0000256" key="3">
    <source>
        <dbReference type="ARBA" id="ARBA00022679"/>
    </source>
</evidence>
<dbReference type="PANTHER" id="PTHR37323">
    <property type="entry name" value="GCN5-RELATED N-ACETYLTRANSFERASE"/>
    <property type="match status" value="1"/>
</dbReference>
<dbReference type="EMBL" id="MTSE01000003">
    <property type="protein sequence ID" value="OUJ74788.1"/>
    <property type="molecule type" value="Genomic_DNA"/>
</dbReference>
<keyword evidence="2" id="KW-0444">Lipid biosynthesis</keyword>
<keyword evidence="8" id="KW-1185">Reference proteome</keyword>
<protein>
    <recommendedName>
        <fullName evidence="6">Putative acyltransferase ACT14924-like acyltransferase domain-containing protein</fullName>
    </recommendedName>
</protein>
<dbReference type="PANTHER" id="PTHR37323:SF1">
    <property type="entry name" value="L-ORNITHINE N(ALPHA)-ACYLTRANSFERASE"/>
    <property type="match status" value="1"/>
</dbReference>
<dbReference type="Pfam" id="PF19576">
    <property type="entry name" value="Acyltransf_2"/>
    <property type="match status" value="1"/>
</dbReference>
<sequence>MNRLAEFDLPLPSALALSAGPLRSAVQHFAQLRELHQLYAQAQHLTGLEFVAAILDKLAICVQYTPAELRRLPPMGAFLALANHPCGLLDGLVLLHVLGQARPDLRVAVNELLAPLLPQLGEQFVLVQPDAQEPGRNVPGLRRLLRFLHNDIPLLLFPAGEVAHRPGLFQGVTESVWHPTAGRLLTATRLPVVPVWLSGQNSTSFSWLGLVHRFLRTARLPAELLNKRGTTVRVRIGTPIAAAELHGLPAAERLTYLRARVHALSGAATPSDAGAAAPLAPPVIAETDPALVAADLAALRPGRHLLQYQRWEVYVAKSKEIPNVLREISRLRELTFRGEGEGTQQPCDLDAYDTYYRHLFLYDRQQRCVVGAYRLGHGRSILRQHGRRGFYLHSLFKLKRALCPLLRQSLELGRSFIRAEYQRQPLPLALLWKGIALYLGMHPEYRYLIGPVSISNRFQPVSKAVMIDFIRRHCFDAETAAYVRPRKQFRYQPLDKQEPVAVLQTGLDDVQALNKLVASLEPGGMGVPVLLRHYLQQNARFVGFNLDPAFTNALDGFVLLDAYDLPERTRRLLNRYESS</sequence>
<gene>
    <name evidence="7" type="ORF">BXP70_08510</name>
</gene>
<evidence type="ECO:0000256" key="4">
    <source>
        <dbReference type="ARBA" id="ARBA00023098"/>
    </source>
</evidence>
<dbReference type="Pfam" id="PF13444">
    <property type="entry name" value="Acetyltransf_5"/>
    <property type="match status" value="1"/>
</dbReference>
<dbReference type="Gene3D" id="3.40.630.30">
    <property type="match status" value="1"/>
</dbReference>
<keyword evidence="3" id="KW-0808">Transferase</keyword>
<feature type="domain" description="Putative acyltransferase ACT14924-like acyltransferase" evidence="6">
    <location>
        <begin position="45"/>
        <end position="249"/>
    </location>
</feature>
<dbReference type="GO" id="GO:0006629">
    <property type="term" value="P:lipid metabolic process"/>
    <property type="evidence" value="ECO:0007669"/>
    <property type="project" value="UniProtKB-KW"/>
</dbReference>
<dbReference type="SUPFAM" id="SSF55729">
    <property type="entry name" value="Acyl-CoA N-acyltransferases (Nat)"/>
    <property type="match status" value="1"/>
</dbReference>
<proteinExistence type="predicted"/>
<dbReference type="AlphaFoldDB" id="A0A243WGX1"/>
<accession>A0A243WGX1</accession>
<dbReference type="InterPro" id="IPR052351">
    <property type="entry name" value="Ornithine_N-alpha-AT"/>
</dbReference>
<evidence type="ECO:0000256" key="2">
    <source>
        <dbReference type="ARBA" id="ARBA00022516"/>
    </source>
</evidence>
<reference evidence="7 8" key="1">
    <citation type="submission" date="2017-01" db="EMBL/GenBank/DDBJ databases">
        <title>A new Hymenobacter.</title>
        <authorList>
            <person name="Liang Y."/>
            <person name="Feng F."/>
        </authorList>
    </citation>
    <scope>NUCLEOTIDE SEQUENCE [LARGE SCALE GENOMIC DNA]</scope>
    <source>
        <strain evidence="7">MIMBbqt21</strain>
    </source>
</reference>
<evidence type="ECO:0000313" key="7">
    <source>
        <dbReference type="EMBL" id="OUJ74788.1"/>
    </source>
</evidence>
<dbReference type="Proteomes" id="UP000194873">
    <property type="component" value="Unassembled WGS sequence"/>
</dbReference>
<keyword evidence="5" id="KW-0012">Acyltransferase</keyword>
<dbReference type="GO" id="GO:0016746">
    <property type="term" value="F:acyltransferase activity"/>
    <property type="evidence" value="ECO:0007669"/>
    <property type="project" value="UniProtKB-KW"/>
</dbReference>
<keyword evidence="4" id="KW-0443">Lipid metabolism</keyword>